<protein>
    <submittedName>
        <fullName evidence="1">Uncharacterized protein</fullName>
    </submittedName>
</protein>
<evidence type="ECO:0000313" key="1">
    <source>
        <dbReference type="EMBL" id="EEF22048.1"/>
    </source>
</evidence>
<sequence>AFVAVLHDEQALAIRPAQPGGRHVQAIRLRGAVDAPGCIDADPERAAHPERRRGIQDDIAVVALARHDDPAARPAVVDAHALDVRMQQAAHGQHEARLHRRRRVGIRHPQAAFFLAHEQQPGALVRHAALRLAREAPAARQRRAECAAGARDAVLLEASILVVDDRVQAALRRAIEARAVDVGQCRRQARGFRDGARGVDGEQHDRVLVALRGHGEVDAEAVAERQVLAYVHVVQAARFQQLRLAAREIVHEQALLLVRAEDAGAVRVRRVDPDGR</sequence>
<feature type="non-terminal residue" evidence="1">
    <location>
        <position position="1"/>
    </location>
</feature>
<dbReference type="AlphaFoldDB" id="B9TQ16"/>
<accession>B9TQ16</accession>
<reference evidence="2" key="1">
    <citation type="journal article" date="2010" name="Nat. Biotechnol.">
        <title>Draft genome sequence of the oilseed species Ricinus communis.</title>
        <authorList>
            <person name="Chan A.P."/>
            <person name="Crabtree J."/>
            <person name="Zhao Q."/>
            <person name="Lorenzi H."/>
            <person name="Orvis J."/>
            <person name="Puiu D."/>
            <person name="Melake-Berhan A."/>
            <person name="Jones K.M."/>
            <person name="Redman J."/>
            <person name="Chen G."/>
            <person name="Cahoon E.B."/>
            <person name="Gedil M."/>
            <person name="Stanke M."/>
            <person name="Haas B.J."/>
            <person name="Wortman J.R."/>
            <person name="Fraser-Liggett C.M."/>
            <person name="Ravel J."/>
            <person name="Rabinowicz P.D."/>
        </authorList>
    </citation>
    <scope>NUCLEOTIDE SEQUENCE [LARGE SCALE GENOMIC DNA]</scope>
    <source>
        <strain evidence="2">cv. Hale</strain>
    </source>
</reference>
<gene>
    <name evidence="1" type="ORF">RCOM_2154290</name>
</gene>
<evidence type="ECO:0000313" key="2">
    <source>
        <dbReference type="Proteomes" id="UP000008311"/>
    </source>
</evidence>
<dbReference type="EMBL" id="EQ997718">
    <property type="protein sequence ID" value="EEF22048.1"/>
    <property type="molecule type" value="Genomic_DNA"/>
</dbReference>
<keyword evidence="2" id="KW-1185">Reference proteome</keyword>
<dbReference type="Proteomes" id="UP000008311">
    <property type="component" value="Unassembled WGS sequence"/>
</dbReference>
<proteinExistence type="predicted"/>
<feature type="non-terminal residue" evidence="1">
    <location>
        <position position="276"/>
    </location>
</feature>
<organism evidence="1 2">
    <name type="scientific">Ricinus communis</name>
    <name type="common">Castor bean</name>
    <dbReference type="NCBI Taxonomy" id="3988"/>
    <lineage>
        <taxon>Eukaryota</taxon>
        <taxon>Viridiplantae</taxon>
        <taxon>Streptophyta</taxon>
        <taxon>Embryophyta</taxon>
        <taxon>Tracheophyta</taxon>
        <taxon>Spermatophyta</taxon>
        <taxon>Magnoliopsida</taxon>
        <taxon>eudicotyledons</taxon>
        <taxon>Gunneridae</taxon>
        <taxon>Pentapetalae</taxon>
        <taxon>rosids</taxon>
        <taxon>fabids</taxon>
        <taxon>Malpighiales</taxon>
        <taxon>Euphorbiaceae</taxon>
        <taxon>Acalyphoideae</taxon>
        <taxon>Acalypheae</taxon>
        <taxon>Ricinus</taxon>
    </lineage>
</organism>
<dbReference type="InParanoid" id="B9TQ16"/>
<name>B9TQ16_RICCO</name>